<dbReference type="AlphaFoldDB" id="M2UVX4"/>
<evidence type="ECO:0000256" key="1">
    <source>
        <dbReference type="SAM" id="MobiDB-lite"/>
    </source>
</evidence>
<dbReference type="OrthoDB" id="10564168at2759"/>
<dbReference type="Proteomes" id="UP000016936">
    <property type="component" value="Unassembled WGS sequence"/>
</dbReference>
<evidence type="ECO:0000313" key="3">
    <source>
        <dbReference type="Proteomes" id="UP000016936"/>
    </source>
</evidence>
<sequence>MGHQSTSGLFGTITKPPHLSQRTSGPRQPTKPPPAEEAGPNSASPVADKATVALDRFGHPSPDGARQIVHGWPASKCWAMFVRALPALRCAALRCVELPVAPSSCGRPTPLSSKAVRVHHCTLPPAPSPPHADTI</sequence>
<name>M2UVX4_COCH5</name>
<dbReference type="EMBL" id="KB445575">
    <property type="protein sequence ID" value="EMD91957.1"/>
    <property type="molecule type" value="Genomic_DNA"/>
</dbReference>
<dbReference type="HOGENOM" id="CLU_1885559_0_0_1"/>
<reference evidence="2 3" key="1">
    <citation type="journal article" date="2012" name="PLoS Pathog.">
        <title>Diverse lifestyles and strategies of plant pathogenesis encoded in the genomes of eighteen Dothideomycetes fungi.</title>
        <authorList>
            <person name="Ohm R.A."/>
            <person name="Feau N."/>
            <person name="Henrissat B."/>
            <person name="Schoch C.L."/>
            <person name="Horwitz B.A."/>
            <person name="Barry K.W."/>
            <person name="Condon B.J."/>
            <person name="Copeland A.C."/>
            <person name="Dhillon B."/>
            <person name="Glaser F."/>
            <person name="Hesse C.N."/>
            <person name="Kosti I."/>
            <person name="LaButti K."/>
            <person name="Lindquist E.A."/>
            <person name="Lucas S."/>
            <person name="Salamov A.A."/>
            <person name="Bradshaw R.E."/>
            <person name="Ciuffetti L."/>
            <person name="Hamelin R.C."/>
            <person name="Kema G.H.J."/>
            <person name="Lawrence C."/>
            <person name="Scott J.A."/>
            <person name="Spatafora J.W."/>
            <person name="Turgeon B.G."/>
            <person name="de Wit P.J.G.M."/>
            <person name="Zhong S."/>
            <person name="Goodwin S.B."/>
            <person name="Grigoriev I.V."/>
        </authorList>
    </citation>
    <scope>NUCLEOTIDE SEQUENCE [LARGE SCALE GENOMIC DNA]</scope>
    <source>
        <strain evidence="3">C5 / ATCC 48332 / race O</strain>
    </source>
</reference>
<feature type="region of interest" description="Disordered" evidence="1">
    <location>
        <begin position="1"/>
        <end position="49"/>
    </location>
</feature>
<reference evidence="3" key="2">
    <citation type="journal article" date="2013" name="PLoS Genet.">
        <title>Comparative genome structure, secondary metabolite, and effector coding capacity across Cochliobolus pathogens.</title>
        <authorList>
            <person name="Condon B.J."/>
            <person name="Leng Y."/>
            <person name="Wu D."/>
            <person name="Bushley K.E."/>
            <person name="Ohm R.A."/>
            <person name="Otillar R."/>
            <person name="Martin J."/>
            <person name="Schackwitz W."/>
            <person name="Grimwood J."/>
            <person name="MohdZainudin N."/>
            <person name="Xue C."/>
            <person name="Wang R."/>
            <person name="Manning V.A."/>
            <person name="Dhillon B."/>
            <person name="Tu Z.J."/>
            <person name="Steffenson B.J."/>
            <person name="Salamov A."/>
            <person name="Sun H."/>
            <person name="Lowry S."/>
            <person name="LaButti K."/>
            <person name="Han J."/>
            <person name="Copeland A."/>
            <person name="Lindquist E."/>
            <person name="Barry K."/>
            <person name="Schmutz J."/>
            <person name="Baker S.E."/>
            <person name="Ciuffetti L.M."/>
            <person name="Grigoriev I.V."/>
            <person name="Zhong S."/>
            <person name="Turgeon B.G."/>
        </authorList>
    </citation>
    <scope>NUCLEOTIDE SEQUENCE [LARGE SCALE GENOMIC DNA]</scope>
    <source>
        <strain evidence="3">C5 / ATCC 48332 / race O</strain>
    </source>
</reference>
<evidence type="ECO:0000313" key="2">
    <source>
        <dbReference type="EMBL" id="EMD91957.1"/>
    </source>
</evidence>
<organism evidence="2 3">
    <name type="scientific">Cochliobolus heterostrophus (strain C5 / ATCC 48332 / race O)</name>
    <name type="common">Southern corn leaf blight fungus</name>
    <name type="synonym">Bipolaris maydis</name>
    <dbReference type="NCBI Taxonomy" id="701091"/>
    <lineage>
        <taxon>Eukaryota</taxon>
        <taxon>Fungi</taxon>
        <taxon>Dikarya</taxon>
        <taxon>Ascomycota</taxon>
        <taxon>Pezizomycotina</taxon>
        <taxon>Dothideomycetes</taxon>
        <taxon>Pleosporomycetidae</taxon>
        <taxon>Pleosporales</taxon>
        <taxon>Pleosporineae</taxon>
        <taxon>Pleosporaceae</taxon>
        <taxon>Bipolaris</taxon>
    </lineage>
</organism>
<proteinExistence type="predicted"/>
<accession>M2UVX4</accession>
<protein>
    <submittedName>
        <fullName evidence="2">Uncharacterized protein</fullName>
    </submittedName>
</protein>
<keyword evidence="3" id="KW-1185">Reference proteome</keyword>
<gene>
    <name evidence="2" type="ORF">COCHEDRAFT_1203075</name>
</gene>